<keyword evidence="6 7" id="KW-0472">Membrane</keyword>
<sequence>MIKKEPRRKQTKREKGEALQAYLFLTPGIIIAVVFFILSILFALYLSFNNVNLISGQNQFTGLDNYTRMFHDKRAWIALKNTATFAAIVVPLQTIFALIIAYVLSSDGVKGKKAFRMIYFLPTLTSSSALTFIFMFIFNINGPINGFLMSSGILSEPINFLQNPAYSLKVIMAMNIWSTVPVYMTIYLASLVDLPKSLYESASIDGASSIEKLRYITIPYLRPITTYVLLTGIIGTFQMFDQAYIFSGGSGGPSNSTLTIALMIYQYAFGQMNTMGYAAALAIVLAIIIFTVSRIAERLNGEKGAA</sequence>
<dbReference type="Pfam" id="PF00528">
    <property type="entry name" value="BPD_transp_1"/>
    <property type="match status" value="1"/>
</dbReference>
<dbReference type="SUPFAM" id="SSF161098">
    <property type="entry name" value="MetI-like"/>
    <property type="match status" value="1"/>
</dbReference>
<keyword evidence="4 7" id="KW-0812">Transmembrane</keyword>
<feature type="transmembrane region" description="Helical" evidence="7">
    <location>
        <begin position="277"/>
        <end position="296"/>
    </location>
</feature>
<dbReference type="InterPro" id="IPR051393">
    <property type="entry name" value="ABC_transporter_permease"/>
</dbReference>
<dbReference type="PANTHER" id="PTHR30193">
    <property type="entry name" value="ABC TRANSPORTER PERMEASE PROTEIN"/>
    <property type="match status" value="1"/>
</dbReference>
<dbReference type="Proteomes" id="UP000664857">
    <property type="component" value="Unassembled WGS sequence"/>
</dbReference>
<reference evidence="9 10" key="1">
    <citation type="submission" date="2021-03" db="EMBL/GenBank/DDBJ databases">
        <title>Enterococcal diversity collection.</title>
        <authorList>
            <person name="Gilmore M.S."/>
            <person name="Schwartzman J."/>
            <person name="Van Tyne D."/>
            <person name="Martin M."/>
            <person name="Earl A.M."/>
            <person name="Manson A.L."/>
            <person name="Straub T."/>
            <person name="Salamzade R."/>
            <person name="Saavedra J."/>
            <person name="Lebreton F."/>
            <person name="Prichula J."/>
            <person name="Schaufler K."/>
            <person name="Gaca A."/>
            <person name="Sgardioli B."/>
            <person name="Wagenaar J."/>
            <person name="Strong T."/>
        </authorList>
    </citation>
    <scope>NUCLEOTIDE SEQUENCE [LARGE SCALE GENOMIC DNA]</scope>
    <source>
        <strain evidence="9 10">DIV0080</strain>
    </source>
</reference>
<dbReference type="InterPro" id="IPR035906">
    <property type="entry name" value="MetI-like_sf"/>
</dbReference>
<keyword evidence="3" id="KW-1003">Cell membrane</keyword>
<feature type="transmembrane region" description="Helical" evidence="7">
    <location>
        <begin position="83"/>
        <end position="105"/>
    </location>
</feature>
<evidence type="ECO:0000256" key="7">
    <source>
        <dbReference type="RuleBase" id="RU363032"/>
    </source>
</evidence>
<keyword evidence="2 7" id="KW-0813">Transport</keyword>
<comment type="subcellular location">
    <subcellularLocation>
        <location evidence="1 7">Cell membrane</location>
        <topology evidence="1 7">Multi-pass membrane protein</topology>
    </subcellularLocation>
</comment>
<evidence type="ECO:0000259" key="8">
    <source>
        <dbReference type="PROSITE" id="PS50928"/>
    </source>
</evidence>
<dbReference type="CDD" id="cd06261">
    <property type="entry name" value="TM_PBP2"/>
    <property type="match status" value="1"/>
</dbReference>
<dbReference type="EMBL" id="JAFLVX010000002">
    <property type="protein sequence ID" value="MBO0475533.1"/>
    <property type="molecule type" value="Genomic_DNA"/>
</dbReference>
<organism evidence="9 10">
    <name type="scientific">Candidatus Vagococcus giribetii</name>
    <dbReference type="NCBI Taxonomy" id="2230876"/>
    <lineage>
        <taxon>Bacteria</taxon>
        <taxon>Bacillati</taxon>
        <taxon>Bacillota</taxon>
        <taxon>Bacilli</taxon>
        <taxon>Lactobacillales</taxon>
        <taxon>Enterococcaceae</taxon>
        <taxon>Vagococcus</taxon>
    </lineage>
</organism>
<evidence type="ECO:0000256" key="2">
    <source>
        <dbReference type="ARBA" id="ARBA00022448"/>
    </source>
</evidence>
<accession>A0ABS3HQR8</accession>
<protein>
    <submittedName>
        <fullName evidence="9">Sugar ABC transporter permease</fullName>
    </submittedName>
</protein>
<dbReference type="PANTHER" id="PTHR30193:SF37">
    <property type="entry name" value="INNER MEMBRANE ABC TRANSPORTER PERMEASE PROTEIN YCJO"/>
    <property type="match status" value="1"/>
</dbReference>
<comment type="similarity">
    <text evidence="7">Belongs to the binding-protein-dependent transport system permease family.</text>
</comment>
<feature type="domain" description="ABC transmembrane type-1" evidence="8">
    <location>
        <begin position="79"/>
        <end position="296"/>
    </location>
</feature>
<comment type="caution">
    <text evidence="9">The sequence shown here is derived from an EMBL/GenBank/DDBJ whole genome shotgun (WGS) entry which is preliminary data.</text>
</comment>
<evidence type="ECO:0000256" key="3">
    <source>
        <dbReference type="ARBA" id="ARBA00022475"/>
    </source>
</evidence>
<keyword evidence="5 7" id="KW-1133">Transmembrane helix</keyword>
<evidence type="ECO:0000256" key="5">
    <source>
        <dbReference type="ARBA" id="ARBA00022989"/>
    </source>
</evidence>
<evidence type="ECO:0000256" key="4">
    <source>
        <dbReference type="ARBA" id="ARBA00022692"/>
    </source>
</evidence>
<dbReference type="InterPro" id="IPR000515">
    <property type="entry name" value="MetI-like"/>
</dbReference>
<dbReference type="PROSITE" id="PS50928">
    <property type="entry name" value="ABC_TM1"/>
    <property type="match status" value="1"/>
</dbReference>
<keyword evidence="10" id="KW-1185">Reference proteome</keyword>
<feature type="transmembrane region" description="Helical" evidence="7">
    <location>
        <begin position="117"/>
        <end position="140"/>
    </location>
</feature>
<gene>
    <name evidence="9" type="ORF">DOK76_00540</name>
</gene>
<feature type="transmembrane region" description="Helical" evidence="7">
    <location>
        <begin position="170"/>
        <end position="192"/>
    </location>
</feature>
<proteinExistence type="inferred from homology"/>
<dbReference type="Gene3D" id="1.10.3720.10">
    <property type="entry name" value="MetI-like"/>
    <property type="match status" value="1"/>
</dbReference>
<evidence type="ECO:0000256" key="6">
    <source>
        <dbReference type="ARBA" id="ARBA00023136"/>
    </source>
</evidence>
<dbReference type="RefSeq" id="WP_206964145.1">
    <property type="nucleotide sequence ID" value="NZ_JAFLVX010000002.1"/>
</dbReference>
<feature type="transmembrane region" description="Helical" evidence="7">
    <location>
        <begin position="213"/>
        <end position="237"/>
    </location>
</feature>
<evidence type="ECO:0000313" key="9">
    <source>
        <dbReference type="EMBL" id="MBO0475533.1"/>
    </source>
</evidence>
<evidence type="ECO:0000313" key="10">
    <source>
        <dbReference type="Proteomes" id="UP000664857"/>
    </source>
</evidence>
<feature type="transmembrane region" description="Helical" evidence="7">
    <location>
        <begin position="21"/>
        <end position="46"/>
    </location>
</feature>
<name>A0ABS3HQR8_9ENTE</name>
<evidence type="ECO:0000256" key="1">
    <source>
        <dbReference type="ARBA" id="ARBA00004651"/>
    </source>
</evidence>